<dbReference type="Pfam" id="PF01545">
    <property type="entry name" value="Cation_efflux"/>
    <property type="match status" value="1"/>
</dbReference>
<keyword evidence="4 6" id="KW-1133">Transmembrane helix</keyword>
<evidence type="ECO:0000256" key="5">
    <source>
        <dbReference type="ARBA" id="ARBA00023136"/>
    </source>
</evidence>
<dbReference type="InterPro" id="IPR050681">
    <property type="entry name" value="CDF/SLC30A"/>
</dbReference>
<dbReference type="InterPro" id="IPR032675">
    <property type="entry name" value="LRR_dom_sf"/>
</dbReference>
<keyword evidence="3" id="KW-0862">Zinc</keyword>
<evidence type="ECO:0000256" key="6">
    <source>
        <dbReference type="SAM" id="Phobius"/>
    </source>
</evidence>
<evidence type="ECO:0000313" key="8">
    <source>
        <dbReference type="EMBL" id="KAF9625373.1"/>
    </source>
</evidence>
<feature type="transmembrane region" description="Helical" evidence="6">
    <location>
        <begin position="135"/>
        <end position="156"/>
    </location>
</feature>
<comment type="caution">
    <text evidence="8">The sequence shown here is derived from an EMBL/GenBank/DDBJ whole genome shotgun (WGS) entry which is preliminary data.</text>
</comment>
<evidence type="ECO:0000256" key="3">
    <source>
        <dbReference type="ARBA" id="ARBA00022906"/>
    </source>
</evidence>
<keyword evidence="3" id="KW-0864">Zinc transport</keyword>
<keyword evidence="3" id="KW-0406">Ion transport</keyword>
<evidence type="ECO:0000313" key="9">
    <source>
        <dbReference type="Proteomes" id="UP000631114"/>
    </source>
</evidence>
<evidence type="ECO:0000256" key="4">
    <source>
        <dbReference type="ARBA" id="ARBA00022989"/>
    </source>
</evidence>
<keyword evidence="9" id="KW-1185">Reference proteome</keyword>
<sequence>MDLSHNKLSGQIYSSLDQISVANVSVDLSSNELEGPIPLFVHLQSVIFANNKGLGPGTLVGSAAFNLFCIHAVWTSIWTDRRDKWLGGNSTSIVWLLRIEILGALVSIQMIWLLASILVYEANVRLIHDSGEVQGFLMFGVAAFGVVVNIVMAVLLGHDHGHSHGCHDDGHSHGAWS</sequence>
<dbReference type="PANTHER" id="PTHR11562:SF17">
    <property type="entry name" value="RE54080P-RELATED"/>
    <property type="match status" value="1"/>
</dbReference>
<keyword evidence="5 6" id="KW-0472">Membrane</keyword>
<feature type="transmembrane region" description="Helical" evidence="6">
    <location>
        <begin position="53"/>
        <end position="74"/>
    </location>
</feature>
<dbReference type="InterPro" id="IPR027469">
    <property type="entry name" value="Cation_efflux_TMD_sf"/>
</dbReference>
<dbReference type="AlphaFoldDB" id="A0A835MAC0"/>
<organism evidence="8 9">
    <name type="scientific">Coptis chinensis</name>
    <dbReference type="NCBI Taxonomy" id="261450"/>
    <lineage>
        <taxon>Eukaryota</taxon>
        <taxon>Viridiplantae</taxon>
        <taxon>Streptophyta</taxon>
        <taxon>Embryophyta</taxon>
        <taxon>Tracheophyta</taxon>
        <taxon>Spermatophyta</taxon>
        <taxon>Magnoliopsida</taxon>
        <taxon>Ranunculales</taxon>
        <taxon>Ranunculaceae</taxon>
        <taxon>Coptidoideae</taxon>
        <taxon>Coptis</taxon>
    </lineage>
</organism>
<feature type="transmembrane region" description="Helical" evidence="6">
    <location>
        <begin position="95"/>
        <end position="115"/>
    </location>
</feature>
<dbReference type="InterPro" id="IPR058533">
    <property type="entry name" value="Cation_efflux_TM"/>
</dbReference>
<dbReference type="SUPFAM" id="SSF161111">
    <property type="entry name" value="Cation efflux protein transmembrane domain-like"/>
    <property type="match status" value="1"/>
</dbReference>
<comment type="subcellular location">
    <subcellularLocation>
        <location evidence="1">Membrane</location>
        <topology evidence="1">Multi-pass membrane protein</topology>
    </subcellularLocation>
</comment>
<dbReference type="PANTHER" id="PTHR11562">
    <property type="entry name" value="CATION EFFLUX PROTEIN/ ZINC TRANSPORTER"/>
    <property type="match status" value="1"/>
</dbReference>
<dbReference type="GO" id="GO:0005385">
    <property type="term" value="F:zinc ion transmembrane transporter activity"/>
    <property type="evidence" value="ECO:0007669"/>
    <property type="project" value="TreeGrafter"/>
</dbReference>
<reference evidence="8 9" key="1">
    <citation type="submission" date="2020-10" db="EMBL/GenBank/DDBJ databases">
        <title>The Coptis chinensis genome and diversification of protoberbering-type alkaloids.</title>
        <authorList>
            <person name="Wang B."/>
            <person name="Shu S."/>
            <person name="Song C."/>
            <person name="Liu Y."/>
        </authorList>
    </citation>
    <scope>NUCLEOTIDE SEQUENCE [LARGE SCALE GENOMIC DNA]</scope>
    <source>
        <strain evidence="8">HL-2020</strain>
        <tissue evidence="8">Leaf</tissue>
    </source>
</reference>
<dbReference type="EMBL" id="JADFTS010000001">
    <property type="protein sequence ID" value="KAF9625373.1"/>
    <property type="molecule type" value="Genomic_DNA"/>
</dbReference>
<dbReference type="Proteomes" id="UP000631114">
    <property type="component" value="Unassembled WGS sequence"/>
</dbReference>
<protein>
    <recommendedName>
        <fullName evidence="7">Cation efflux protein transmembrane domain-containing protein</fullName>
    </recommendedName>
</protein>
<accession>A0A835MAC0</accession>
<keyword evidence="2 6" id="KW-0812">Transmembrane</keyword>
<dbReference type="GO" id="GO:0005886">
    <property type="term" value="C:plasma membrane"/>
    <property type="evidence" value="ECO:0007669"/>
    <property type="project" value="TreeGrafter"/>
</dbReference>
<evidence type="ECO:0000256" key="2">
    <source>
        <dbReference type="ARBA" id="ARBA00022692"/>
    </source>
</evidence>
<gene>
    <name evidence="8" type="ORF">IFM89_022165</name>
</gene>
<evidence type="ECO:0000256" key="1">
    <source>
        <dbReference type="ARBA" id="ARBA00004141"/>
    </source>
</evidence>
<feature type="domain" description="Cation efflux protein transmembrane" evidence="7">
    <location>
        <begin position="98"/>
        <end position="160"/>
    </location>
</feature>
<dbReference type="Gene3D" id="1.20.1510.10">
    <property type="entry name" value="Cation efflux protein transmembrane domain"/>
    <property type="match status" value="1"/>
</dbReference>
<name>A0A835MAC0_9MAGN</name>
<dbReference type="Gene3D" id="3.80.10.10">
    <property type="entry name" value="Ribonuclease Inhibitor"/>
    <property type="match status" value="1"/>
</dbReference>
<evidence type="ECO:0000259" key="7">
    <source>
        <dbReference type="Pfam" id="PF01545"/>
    </source>
</evidence>
<keyword evidence="3" id="KW-0813">Transport</keyword>
<dbReference type="OrthoDB" id="9944568at2759"/>
<proteinExistence type="predicted"/>
<dbReference type="GO" id="GO:0005773">
    <property type="term" value="C:vacuole"/>
    <property type="evidence" value="ECO:0007669"/>
    <property type="project" value="TreeGrafter"/>
</dbReference>